<dbReference type="Pfam" id="PF03184">
    <property type="entry name" value="DDE_1"/>
    <property type="match status" value="1"/>
</dbReference>
<evidence type="ECO:0000259" key="2">
    <source>
        <dbReference type="Pfam" id="PF03184"/>
    </source>
</evidence>
<dbReference type="GO" id="GO:0003677">
    <property type="term" value="F:DNA binding"/>
    <property type="evidence" value="ECO:0007669"/>
    <property type="project" value="TreeGrafter"/>
</dbReference>
<dbReference type="InterPro" id="IPR050863">
    <property type="entry name" value="CenT-Element_Derived"/>
</dbReference>
<dbReference type="PANTHER" id="PTHR19303:SF73">
    <property type="entry name" value="PROTEIN PDC2"/>
    <property type="match status" value="1"/>
</dbReference>
<evidence type="ECO:0000256" key="1">
    <source>
        <dbReference type="SAM" id="MobiDB-lite"/>
    </source>
</evidence>
<organism evidence="3 4">
    <name type="scientific">Rhizopus oryzae</name>
    <name type="common">Mucormycosis agent</name>
    <name type="synonym">Rhizopus arrhizus var. delemar</name>
    <dbReference type="NCBI Taxonomy" id="64495"/>
    <lineage>
        <taxon>Eukaryota</taxon>
        <taxon>Fungi</taxon>
        <taxon>Fungi incertae sedis</taxon>
        <taxon>Mucoromycota</taxon>
        <taxon>Mucoromycotina</taxon>
        <taxon>Mucoromycetes</taxon>
        <taxon>Mucorales</taxon>
        <taxon>Mucorineae</taxon>
        <taxon>Rhizopodaceae</taxon>
        <taxon>Rhizopus</taxon>
    </lineage>
</organism>
<name>A0A9P6Y6Q0_RHIOR</name>
<comment type="caution">
    <text evidence="3">The sequence shown here is derived from an EMBL/GenBank/DDBJ whole genome shotgun (WGS) entry which is preliminary data.</text>
</comment>
<evidence type="ECO:0000313" key="4">
    <source>
        <dbReference type="Proteomes" id="UP000717996"/>
    </source>
</evidence>
<dbReference type="PANTHER" id="PTHR19303">
    <property type="entry name" value="TRANSPOSON"/>
    <property type="match status" value="1"/>
</dbReference>
<gene>
    <name evidence="3" type="ORF">G6F51_008555</name>
</gene>
<feature type="region of interest" description="Disordered" evidence="1">
    <location>
        <begin position="206"/>
        <end position="228"/>
    </location>
</feature>
<sequence length="611" mass="70338">MHGESASVDITSENIQNELRKVEELLGPCDPADIMNFDETGLYYQQPPRRTICSESLGGLKKLNVAFGRQNQKIALLLDNASVHKIRIPLNNIKLIFLPANTTSKLQDLDVRIIDNFKAHFRAQQYDRALCLYISKKLGNPNVYKMDQAQSMVFLANEWLKVKPETINGMLPDLPRNFGNKVTDVNQLNLEADESEMIVCYTTSTTNNEETAEGNIDETEENDNTEQDEQCVDIVECKNRLREAYETIIMYEVPLDDLDRKLHCRIRMRLADSCAELNVKRANRSSILFYKPYLPEKFDQSHVDHIADKIKCYEMKDDTLSMYESILDLMESENLPIELALLQIDTFKAKFLKTEGRTTEGYTMLKVVEYLLETLNDWRQDDSETTIYRRIATIFDFMFRDTHVKLAEETACDRSKHKRQYNAIVFGASSTDRELCGRKIDLLVRYGRDTKDLELSSNEFKKPSITASNAITQQCKNLRVNGAILNHLHGLNKKIDSLLAMDWIGSTGYIYCLVAHHGIYVAKFIDILTIPTSVNGLLEFKNTLRLLFAYKDFTLRIGIIAEHSLKERRKVDRFREVIDVAVATPSPTLHHELFFTPTMHRVKKTKTENNV</sequence>
<dbReference type="GO" id="GO:0005634">
    <property type="term" value="C:nucleus"/>
    <property type="evidence" value="ECO:0007669"/>
    <property type="project" value="TreeGrafter"/>
</dbReference>
<feature type="compositionally biased region" description="Acidic residues" evidence="1">
    <location>
        <begin position="210"/>
        <end position="228"/>
    </location>
</feature>
<reference evidence="3" key="1">
    <citation type="journal article" date="2020" name="Microb. Genom.">
        <title>Genetic diversity of clinical and environmental Mucorales isolates obtained from an investigation of mucormycosis cases among solid organ transplant recipients.</title>
        <authorList>
            <person name="Nguyen M.H."/>
            <person name="Kaul D."/>
            <person name="Muto C."/>
            <person name="Cheng S.J."/>
            <person name="Richter R.A."/>
            <person name="Bruno V.M."/>
            <person name="Liu G."/>
            <person name="Beyhan S."/>
            <person name="Sundermann A.J."/>
            <person name="Mounaud S."/>
            <person name="Pasculle A.W."/>
            <person name="Nierman W.C."/>
            <person name="Driscoll E."/>
            <person name="Cumbie R."/>
            <person name="Clancy C.J."/>
            <person name="Dupont C.L."/>
        </authorList>
    </citation>
    <scope>NUCLEOTIDE SEQUENCE</scope>
    <source>
        <strain evidence="3">GL16</strain>
    </source>
</reference>
<dbReference type="EMBL" id="JAANIT010001419">
    <property type="protein sequence ID" value="KAG1540382.1"/>
    <property type="molecule type" value="Genomic_DNA"/>
</dbReference>
<dbReference type="Proteomes" id="UP000717996">
    <property type="component" value="Unassembled WGS sequence"/>
</dbReference>
<feature type="domain" description="DDE-1" evidence="2">
    <location>
        <begin position="69"/>
        <end position="168"/>
    </location>
</feature>
<protein>
    <recommendedName>
        <fullName evidence="2">DDE-1 domain-containing protein</fullName>
    </recommendedName>
</protein>
<dbReference type="InterPro" id="IPR004875">
    <property type="entry name" value="DDE_SF_endonuclease_dom"/>
</dbReference>
<accession>A0A9P6Y6Q0</accession>
<dbReference type="AlphaFoldDB" id="A0A9P6Y6Q0"/>
<evidence type="ECO:0000313" key="3">
    <source>
        <dbReference type="EMBL" id="KAG1540382.1"/>
    </source>
</evidence>
<proteinExistence type="predicted"/>